<dbReference type="InterPro" id="IPR020541">
    <property type="entry name" value="Chorismate_synthase_CS"/>
</dbReference>
<dbReference type="EMBL" id="KF900370">
    <property type="protein sequence ID" value="AIE92577.1"/>
    <property type="molecule type" value="Genomic_DNA"/>
</dbReference>
<dbReference type="GO" id="GO:0004107">
    <property type="term" value="F:chorismate synthase activity"/>
    <property type="evidence" value="ECO:0007669"/>
    <property type="project" value="UniProtKB-UniRule"/>
</dbReference>
<keyword evidence="5 7" id="KW-0057">Aromatic amino acid biosynthesis</keyword>
<evidence type="ECO:0000313" key="10">
    <source>
        <dbReference type="EMBL" id="AIE92577.1"/>
    </source>
</evidence>
<dbReference type="Pfam" id="PF01264">
    <property type="entry name" value="Chorismate_synt"/>
    <property type="match status" value="1"/>
</dbReference>
<dbReference type="PROSITE" id="PS00788">
    <property type="entry name" value="CHORISMATE_SYNTHASE_2"/>
    <property type="match status" value="1"/>
</dbReference>
<comment type="caution">
    <text evidence="7">Lacks conserved residue(s) required for the propagation of feature annotation.</text>
</comment>
<dbReference type="PROSITE" id="PS00787">
    <property type="entry name" value="CHORISMATE_SYNTHASE_1"/>
    <property type="match status" value="1"/>
</dbReference>
<evidence type="ECO:0000256" key="7">
    <source>
        <dbReference type="HAMAP-Rule" id="MF_00300"/>
    </source>
</evidence>
<feature type="binding site" evidence="7">
    <location>
        <begin position="126"/>
        <end position="128"/>
    </location>
    <ligand>
        <name>FMN</name>
        <dbReference type="ChEBI" id="CHEBI:58210"/>
    </ligand>
</feature>
<keyword evidence="7" id="KW-0274">FAD</keyword>
<comment type="similarity">
    <text evidence="2 7 8">Belongs to the chorismate synthase family.</text>
</comment>
<dbReference type="NCBIfam" id="NF003793">
    <property type="entry name" value="PRK05382.1"/>
    <property type="match status" value="1"/>
</dbReference>
<comment type="catalytic activity">
    <reaction evidence="7 8">
        <text>5-O-(1-carboxyvinyl)-3-phosphoshikimate = chorismate + phosphate</text>
        <dbReference type="Rhea" id="RHEA:21020"/>
        <dbReference type="ChEBI" id="CHEBI:29748"/>
        <dbReference type="ChEBI" id="CHEBI:43474"/>
        <dbReference type="ChEBI" id="CHEBI:57701"/>
        <dbReference type="EC" id="4.2.3.5"/>
    </reaction>
</comment>
<evidence type="ECO:0000256" key="6">
    <source>
        <dbReference type="ARBA" id="ARBA00023239"/>
    </source>
</evidence>
<comment type="function">
    <text evidence="7">Catalyzes the anti-1,4-elimination of the C-3 phosphate and the C-6 proR hydrogen from 5-enolpyruvylshikimate-3-phosphate (EPSP) to yield chorismate, which is the branch point compound that serves as the starting substrate for the three terminal pathways of aromatic amino acid biosynthesis. This reaction introduces a second double bond into the aromatic ring system.</text>
</comment>
<feature type="binding site" evidence="7">
    <location>
        <position position="287"/>
    </location>
    <ligand>
        <name>FMN</name>
        <dbReference type="ChEBI" id="CHEBI:58210"/>
    </ligand>
</feature>
<dbReference type="SUPFAM" id="SSF103263">
    <property type="entry name" value="Chorismate synthase, AroC"/>
    <property type="match status" value="1"/>
</dbReference>
<feature type="binding site" evidence="7">
    <location>
        <position position="48"/>
    </location>
    <ligand>
        <name>NADP(+)</name>
        <dbReference type="ChEBI" id="CHEBI:58349"/>
    </ligand>
</feature>
<comment type="cofactor">
    <cofactor evidence="7 8">
        <name>FMNH2</name>
        <dbReference type="ChEBI" id="CHEBI:57618"/>
    </cofactor>
    <text evidence="7 8">Reduced FMN (FMNH(2)).</text>
</comment>
<keyword evidence="7" id="KW-0521">NADP</keyword>
<evidence type="ECO:0000256" key="5">
    <source>
        <dbReference type="ARBA" id="ARBA00023141"/>
    </source>
</evidence>
<dbReference type="PANTHER" id="PTHR21085">
    <property type="entry name" value="CHORISMATE SYNTHASE"/>
    <property type="match status" value="1"/>
</dbReference>
<keyword evidence="6 7" id="KW-0456">Lyase</keyword>
<evidence type="ECO:0000256" key="8">
    <source>
        <dbReference type="RuleBase" id="RU000605"/>
    </source>
</evidence>
<organism evidence="10">
    <name type="scientific">uncultured marine thaumarchaeote AD1000_24_H07</name>
    <dbReference type="NCBI Taxonomy" id="1455902"/>
    <lineage>
        <taxon>Archaea</taxon>
        <taxon>Nitrososphaerota</taxon>
        <taxon>environmental samples</taxon>
    </lineage>
</organism>
<evidence type="ECO:0000256" key="2">
    <source>
        <dbReference type="ARBA" id="ARBA00008014"/>
    </source>
</evidence>
<dbReference type="PIRSF" id="PIRSF001456">
    <property type="entry name" value="Chorismate_synth"/>
    <property type="match status" value="1"/>
</dbReference>
<dbReference type="GO" id="GO:0005829">
    <property type="term" value="C:cytosol"/>
    <property type="evidence" value="ECO:0007669"/>
    <property type="project" value="TreeGrafter"/>
</dbReference>
<dbReference type="AlphaFoldDB" id="A0A075FSI0"/>
<dbReference type="GO" id="GO:0010181">
    <property type="term" value="F:FMN binding"/>
    <property type="evidence" value="ECO:0007669"/>
    <property type="project" value="TreeGrafter"/>
</dbReference>
<evidence type="ECO:0000256" key="1">
    <source>
        <dbReference type="ARBA" id="ARBA00005044"/>
    </source>
</evidence>
<keyword evidence="7" id="KW-0288">FMN</keyword>
<name>A0A075FSI0_9ARCH</name>
<dbReference type="GO" id="GO:0008652">
    <property type="term" value="P:amino acid biosynthetic process"/>
    <property type="evidence" value="ECO:0007669"/>
    <property type="project" value="UniProtKB-KW"/>
</dbReference>
<comment type="pathway">
    <text evidence="1 7 8">Metabolic intermediate biosynthesis; chorismate biosynthesis; chorismate from D-erythrose 4-phosphate and phosphoenolpyruvate: step 7/7.</text>
</comment>
<dbReference type="CDD" id="cd07304">
    <property type="entry name" value="Chorismate_synthase"/>
    <property type="match status" value="1"/>
</dbReference>
<dbReference type="NCBIfam" id="TIGR00033">
    <property type="entry name" value="aroC"/>
    <property type="match status" value="1"/>
</dbReference>
<dbReference type="PANTHER" id="PTHR21085:SF0">
    <property type="entry name" value="CHORISMATE SYNTHASE"/>
    <property type="match status" value="1"/>
</dbReference>
<feature type="binding site" evidence="7">
    <location>
        <position position="329"/>
    </location>
    <ligand>
        <name>FMN</name>
        <dbReference type="ChEBI" id="CHEBI:58210"/>
    </ligand>
</feature>
<feature type="binding site" evidence="7">
    <location>
        <begin position="302"/>
        <end position="306"/>
    </location>
    <ligand>
        <name>FMN</name>
        <dbReference type="ChEBI" id="CHEBI:58210"/>
    </ligand>
</feature>
<gene>
    <name evidence="7 10" type="primary">aroC</name>
</gene>
<sequence>MNSNSIGRHFKMTTFGESHGKCVGLVIDGCPAGLQLSESDIQPDLDRRKPAQSSVTTARKEPDNVEILSGIFDGFTTGAPLCLIVWNKDADSKTYLNLVDTPRPGHSDYPALIKYNHFNDWRGGGRFSARNTVPYVIAGSIAKKILKESLGTDIAAYTVEIGGVSSKTPSWDDILSTRYSNSVRCPDQLAAKEMENRILAAKREGDSVGGIIECVSQPLPVGLGEPIFSSLDSDLSRLLFAIPAVKGVEFGSGFKSSKLTGSQNNDLFVFDDGKVITKTNNSGGILGGLSTGMPLITRLAFKPPSSIAKRQKTVNLDTKKLVDLRVMGRHDPCVLPRAVPIVEATVAIVLVDQALVGGFISHDLFMKRNEDRRK</sequence>
<dbReference type="HAMAP" id="MF_00300">
    <property type="entry name" value="Chorismate_synth"/>
    <property type="match status" value="1"/>
</dbReference>
<dbReference type="InterPro" id="IPR000453">
    <property type="entry name" value="Chorismate_synth"/>
</dbReference>
<keyword evidence="4 7" id="KW-0028">Amino-acid biosynthesis</keyword>
<evidence type="ECO:0000256" key="9">
    <source>
        <dbReference type="SAM" id="MobiDB-lite"/>
    </source>
</evidence>
<dbReference type="UniPathway" id="UPA00053">
    <property type="reaction ID" value="UER00090"/>
</dbReference>
<accession>A0A075FSI0</accession>
<dbReference type="InterPro" id="IPR035904">
    <property type="entry name" value="Chorismate_synth_AroC_sf"/>
</dbReference>
<dbReference type="EC" id="4.2.3.5" evidence="3 7"/>
<dbReference type="GO" id="GO:0009423">
    <property type="term" value="P:chorismate biosynthetic process"/>
    <property type="evidence" value="ECO:0007669"/>
    <property type="project" value="UniProtKB-UniRule"/>
</dbReference>
<evidence type="ECO:0000256" key="3">
    <source>
        <dbReference type="ARBA" id="ARBA00013036"/>
    </source>
</evidence>
<dbReference type="Gene3D" id="3.60.150.10">
    <property type="entry name" value="Chorismate synthase AroC"/>
    <property type="match status" value="1"/>
</dbReference>
<proteinExistence type="inferred from homology"/>
<dbReference type="GO" id="GO:0009073">
    <property type="term" value="P:aromatic amino acid family biosynthetic process"/>
    <property type="evidence" value="ECO:0007669"/>
    <property type="project" value="UniProtKB-KW"/>
</dbReference>
<reference evidence="10" key="1">
    <citation type="journal article" date="2014" name="Genome Biol. Evol.">
        <title>Pangenome evidence for extensive interdomain horizontal transfer affecting lineage core and shell genes in uncultured planktonic thaumarchaeota and euryarchaeota.</title>
        <authorList>
            <person name="Deschamps P."/>
            <person name="Zivanovic Y."/>
            <person name="Moreira D."/>
            <person name="Rodriguez-Valera F."/>
            <person name="Lopez-Garcia P."/>
        </authorList>
    </citation>
    <scope>NUCLEOTIDE SEQUENCE</scope>
</reference>
<protein>
    <recommendedName>
        <fullName evidence="3 7">Chorismate synthase</fullName>
        <shortName evidence="7">CS</shortName>
        <ecNumber evidence="3 7">4.2.3.5</ecNumber>
    </recommendedName>
    <alternativeName>
        <fullName evidence="7">5-enolpyruvylshikimate-3-phosphate phospholyase</fullName>
    </alternativeName>
</protein>
<evidence type="ECO:0000256" key="4">
    <source>
        <dbReference type="ARBA" id="ARBA00022605"/>
    </source>
</evidence>
<keyword evidence="7" id="KW-0285">Flavoprotein</keyword>
<feature type="region of interest" description="Disordered" evidence="9">
    <location>
        <begin position="41"/>
        <end position="60"/>
    </location>
</feature>